<name>A0A645E561_9ZZZZ</name>
<reference evidence="1" key="1">
    <citation type="submission" date="2019-08" db="EMBL/GenBank/DDBJ databases">
        <authorList>
            <person name="Kucharzyk K."/>
            <person name="Murdoch R.W."/>
            <person name="Higgins S."/>
            <person name="Loffler F."/>
        </authorList>
    </citation>
    <scope>NUCLEOTIDE SEQUENCE</scope>
</reference>
<dbReference type="EMBL" id="VSSQ01043064">
    <property type="protein sequence ID" value="MPM96711.1"/>
    <property type="molecule type" value="Genomic_DNA"/>
</dbReference>
<accession>A0A645E561</accession>
<proteinExistence type="predicted"/>
<protein>
    <submittedName>
        <fullName evidence="1">Uncharacterized protein</fullName>
    </submittedName>
</protein>
<evidence type="ECO:0000313" key="1">
    <source>
        <dbReference type="EMBL" id="MPM96711.1"/>
    </source>
</evidence>
<organism evidence="1">
    <name type="scientific">bioreactor metagenome</name>
    <dbReference type="NCBI Taxonomy" id="1076179"/>
    <lineage>
        <taxon>unclassified sequences</taxon>
        <taxon>metagenomes</taxon>
        <taxon>ecological metagenomes</taxon>
    </lineage>
</organism>
<gene>
    <name evidence="1" type="ORF">SDC9_143876</name>
</gene>
<sequence>MLDAITDEHFRKCAFMFFLFASEPNKPFMLKENTKPLLKFIAFQIQTLIAFDF</sequence>
<comment type="caution">
    <text evidence="1">The sequence shown here is derived from an EMBL/GenBank/DDBJ whole genome shotgun (WGS) entry which is preliminary data.</text>
</comment>
<dbReference type="AlphaFoldDB" id="A0A645E561"/>